<dbReference type="AlphaFoldDB" id="A0A2R3MTI4"/>
<accession>A0A2R3MTI4</accession>
<reference evidence="1 2" key="1">
    <citation type="submission" date="2019-03" db="EMBL/GenBank/DDBJ databases">
        <title>Genomic Encyclopedia of Type Strains, Phase IV (KMG-IV): sequencing the most valuable type-strain genomes for metagenomic binning, comparative biology and taxonomic classification.</title>
        <authorList>
            <person name="Goeker M."/>
        </authorList>
    </citation>
    <scope>NUCLEOTIDE SEQUENCE [LARGE SCALE GENOMIC DNA]</scope>
    <source>
        <strain evidence="1 2">DSM 23917</strain>
    </source>
</reference>
<gene>
    <name evidence="1" type="ORF">EV202_1152</name>
</gene>
<evidence type="ECO:0000313" key="1">
    <source>
        <dbReference type="EMBL" id="TCO90723.1"/>
    </source>
</evidence>
<dbReference type="EMBL" id="SLXB01000015">
    <property type="protein sequence ID" value="TCO90723.1"/>
    <property type="molecule type" value="Genomic_DNA"/>
</dbReference>
<proteinExistence type="predicted"/>
<protein>
    <submittedName>
        <fullName evidence="1">Uncharacterized protein</fullName>
    </submittedName>
</protein>
<comment type="caution">
    <text evidence="1">The sequence shown here is derived from an EMBL/GenBank/DDBJ whole genome shotgun (WGS) entry which is preliminary data.</text>
</comment>
<evidence type="ECO:0000313" key="2">
    <source>
        <dbReference type="Proteomes" id="UP000295600"/>
    </source>
</evidence>
<dbReference type="Proteomes" id="UP000295600">
    <property type="component" value="Unassembled WGS sequence"/>
</dbReference>
<name>A0A2R3MTI4_9BACE</name>
<organism evidence="1 2">
    <name type="scientific">Prevotella heparinolytica</name>
    <dbReference type="NCBI Taxonomy" id="28113"/>
    <lineage>
        <taxon>Bacteria</taxon>
        <taxon>Pseudomonadati</taxon>
        <taxon>Bacteroidota</taxon>
        <taxon>Bacteroidia</taxon>
        <taxon>Bacteroidales</taxon>
        <taxon>Bacteroidaceae</taxon>
        <taxon>Bacteroides</taxon>
    </lineage>
</organism>
<dbReference type="KEGG" id="bhf:C3V43_10690"/>
<sequence>MKDIVYAYMTFGEDYWWAFLIVWLLLIIMTWIPDFVNFRKTALIIPGIFFLVWYILEILRYLCLI</sequence>